<sequence>MRTAAALGAASLGLVALSACEQPTPMVTATVGGDSVSTEAACYDDGKAIPQDDVRKCLGKKAEKTISVGTGDKLRIGVDPKTAEDGWLVLVDGKPALPEPLKKTYYSFPGEAFFQQQSQSGQPSAPSKNVQVTVVQTSGGDFNGIWHVNLKNKTGE</sequence>
<organism evidence="1 2">
    <name type="scientific">Streptomyces albus</name>
    <dbReference type="NCBI Taxonomy" id="1888"/>
    <lineage>
        <taxon>Bacteria</taxon>
        <taxon>Bacillati</taxon>
        <taxon>Actinomycetota</taxon>
        <taxon>Actinomycetes</taxon>
        <taxon>Kitasatosporales</taxon>
        <taxon>Streptomycetaceae</taxon>
        <taxon>Streptomyces</taxon>
    </lineage>
</organism>
<protein>
    <submittedName>
        <fullName evidence="1">DUF2771 domain-containing protein</fullName>
    </submittedName>
</protein>
<comment type="caution">
    <text evidence="1">The sequence shown here is derived from an EMBL/GenBank/DDBJ whole genome shotgun (WGS) entry which is preliminary data.</text>
</comment>
<dbReference type="EMBL" id="RCIY01000046">
    <property type="protein sequence ID" value="TGG84836.1"/>
    <property type="molecule type" value="Genomic_DNA"/>
</dbReference>
<proteinExistence type="predicted"/>
<gene>
    <name evidence="1" type="ORF">D8771_13070</name>
</gene>
<evidence type="ECO:0000313" key="2">
    <source>
        <dbReference type="Proteomes" id="UP000298111"/>
    </source>
</evidence>
<evidence type="ECO:0000313" key="1">
    <source>
        <dbReference type="EMBL" id="TGG84836.1"/>
    </source>
</evidence>
<name>A0A6C1CB88_9ACTN</name>
<dbReference type="PROSITE" id="PS51257">
    <property type="entry name" value="PROKAR_LIPOPROTEIN"/>
    <property type="match status" value="1"/>
</dbReference>
<reference evidence="1 2" key="1">
    <citation type="submission" date="2018-10" db="EMBL/GenBank/DDBJ databases">
        <title>Isolation of pseudouridimycin from Streptomyces albus DSM 40763.</title>
        <authorList>
            <person name="Rosenqvist P."/>
            <person name="Metsae-Ketelae M."/>
            <person name="Virta P."/>
        </authorList>
    </citation>
    <scope>NUCLEOTIDE SEQUENCE [LARGE SCALE GENOMIC DNA]</scope>
    <source>
        <strain evidence="1 2">DSM 40763</strain>
    </source>
</reference>
<dbReference type="Proteomes" id="UP000298111">
    <property type="component" value="Unassembled WGS sequence"/>
</dbReference>
<dbReference type="AlphaFoldDB" id="A0A6C1CB88"/>
<accession>A0A6C1CB88</accession>